<name>A0A423K100_9PSED</name>
<dbReference type="InterPro" id="IPR035901">
    <property type="entry name" value="GIY-YIG_endonuc_sf"/>
</dbReference>
<accession>A0A423K100</accession>
<evidence type="ECO:0008006" key="3">
    <source>
        <dbReference type="Google" id="ProtNLM"/>
    </source>
</evidence>
<protein>
    <recommendedName>
        <fullName evidence="3">GIY-YIG domain-containing protein</fullName>
    </recommendedName>
</protein>
<dbReference type="AlphaFoldDB" id="A0A423K100"/>
<sequence length="245" mass="27877">MATRGRELYRHFDSAKNLLYVGISLSTVARLSQHRRSSRWADDIASIEIERFPNLALAAEAEKHAIIVENPKWNRVHKPFQAPKGLVKKSRRNAWKSKSLNYPFDVSNVARCLRETTALIARTVAFAHHIRLSGGAATDTFVSLVLTMQEAVSADELRMHELFNAQSPETAPRRRFRLITQATCHAPGTVVDQCEFTLITPNWLARLCEESLGRRDDYDLAFERDIQPAIAEFTRLFESLVIETD</sequence>
<evidence type="ECO:0000313" key="2">
    <source>
        <dbReference type="Proteomes" id="UP000285349"/>
    </source>
</evidence>
<gene>
    <name evidence="1" type="ORF">BK666_18275</name>
</gene>
<dbReference type="SUPFAM" id="SSF82771">
    <property type="entry name" value="GIY-YIG endonuclease"/>
    <property type="match status" value="1"/>
</dbReference>
<dbReference type="Proteomes" id="UP000285349">
    <property type="component" value="Unassembled WGS sequence"/>
</dbReference>
<proteinExistence type="predicted"/>
<dbReference type="EMBL" id="MOBQ01000022">
    <property type="protein sequence ID" value="RON44298.1"/>
    <property type="molecule type" value="Genomic_DNA"/>
</dbReference>
<reference evidence="1 2" key="1">
    <citation type="submission" date="2016-10" db="EMBL/GenBank/DDBJ databases">
        <title>Comparative genome analysis of multiple Pseudomonas spp. focuses on biocontrol and plant growth promoting traits.</title>
        <authorList>
            <person name="Tao X.-Y."/>
            <person name="Taylor C.G."/>
        </authorList>
    </citation>
    <scope>NUCLEOTIDE SEQUENCE [LARGE SCALE GENOMIC DNA]</scope>
    <source>
        <strain evidence="1 2">37A10</strain>
    </source>
</reference>
<evidence type="ECO:0000313" key="1">
    <source>
        <dbReference type="EMBL" id="RON44298.1"/>
    </source>
</evidence>
<organism evidence="1 2">
    <name type="scientific">Pseudomonas frederiksbergensis</name>
    <dbReference type="NCBI Taxonomy" id="104087"/>
    <lineage>
        <taxon>Bacteria</taxon>
        <taxon>Pseudomonadati</taxon>
        <taxon>Pseudomonadota</taxon>
        <taxon>Gammaproteobacteria</taxon>
        <taxon>Pseudomonadales</taxon>
        <taxon>Pseudomonadaceae</taxon>
        <taxon>Pseudomonas</taxon>
    </lineage>
</organism>
<comment type="caution">
    <text evidence="1">The sequence shown here is derived from an EMBL/GenBank/DDBJ whole genome shotgun (WGS) entry which is preliminary data.</text>
</comment>